<dbReference type="PANTHER" id="PTHR42932">
    <property type="entry name" value="GENERAL STRESS PROTEIN 20U"/>
    <property type="match status" value="1"/>
</dbReference>
<dbReference type="InterPro" id="IPR009078">
    <property type="entry name" value="Ferritin-like_SF"/>
</dbReference>
<comment type="caution">
    <text evidence="3">The sequence shown here is derived from an EMBL/GenBank/DDBJ whole genome shotgun (WGS) entry which is preliminary data.</text>
</comment>
<evidence type="ECO:0000313" key="4">
    <source>
        <dbReference type="Proteomes" id="UP001589789"/>
    </source>
</evidence>
<dbReference type="Gene3D" id="1.20.1260.10">
    <property type="match status" value="1"/>
</dbReference>
<dbReference type="SUPFAM" id="SSF47240">
    <property type="entry name" value="Ferritin-like"/>
    <property type="match status" value="1"/>
</dbReference>
<proteinExistence type="inferred from homology"/>
<dbReference type="PIRSF" id="PIRSF005900">
    <property type="entry name" value="Dps"/>
    <property type="match status" value="1"/>
</dbReference>
<dbReference type="Pfam" id="PF00210">
    <property type="entry name" value="Ferritin"/>
    <property type="match status" value="1"/>
</dbReference>
<protein>
    <submittedName>
        <fullName evidence="3">Dps family protein</fullName>
    </submittedName>
</protein>
<organism evidence="3 4">
    <name type="scientific">Muricoccus vinaceus</name>
    <dbReference type="NCBI Taxonomy" id="424704"/>
    <lineage>
        <taxon>Bacteria</taxon>
        <taxon>Pseudomonadati</taxon>
        <taxon>Pseudomonadota</taxon>
        <taxon>Alphaproteobacteria</taxon>
        <taxon>Acetobacterales</taxon>
        <taxon>Roseomonadaceae</taxon>
        <taxon>Muricoccus</taxon>
    </lineage>
</organism>
<dbReference type="InterPro" id="IPR008331">
    <property type="entry name" value="Ferritin_DPS_dom"/>
</dbReference>
<name>A0ABV6IPU3_9PROT</name>
<sequence>MTDNPLQTRRLAAPATPSGLSVEAARDITAGLAALLADVFALYLKTKNFHWHASGPRFREHHLTFDGQAGELLAMVEPVAGRARKLGGTTIRSVGHVARLQRLLDNDAHGVGPQDMLAELREDNGMLVGHMRALLALCDGHGDAATASLLAGWIDQGEGRVWFLSEAGRHGHG</sequence>
<gene>
    <name evidence="3" type="ORF">ACFFIC_03800</name>
</gene>
<evidence type="ECO:0000259" key="2">
    <source>
        <dbReference type="Pfam" id="PF00210"/>
    </source>
</evidence>
<feature type="domain" description="Ferritin/DPS" evidence="2">
    <location>
        <begin position="31"/>
        <end position="166"/>
    </location>
</feature>
<dbReference type="EMBL" id="JBHLVZ010000002">
    <property type="protein sequence ID" value="MFC0384673.1"/>
    <property type="molecule type" value="Genomic_DNA"/>
</dbReference>
<accession>A0ABV6IPU3</accession>
<dbReference type="InterPro" id="IPR012347">
    <property type="entry name" value="Ferritin-like"/>
</dbReference>
<keyword evidence="4" id="KW-1185">Reference proteome</keyword>
<dbReference type="InterPro" id="IPR002177">
    <property type="entry name" value="DPS_DNA-bd"/>
</dbReference>
<comment type="similarity">
    <text evidence="1">Belongs to the Dps family.</text>
</comment>
<dbReference type="PANTHER" id="PTHR42932:SF3">
    <property type="entry name" value="DNA PROTECTION DURING STARVATION PROTEIN"/>
    <property type="match status" value="1"/>
</dbReference>
<evidence type="ECO:0000256" key="1">
    <source>
        <dbReference type="ARBA" id="ARBA00009497"/>
    </source>
</evidence>
<dbReference type="CDD" id="cd01043">
    <property type="entry name" value="DPS"/>
    <property type="match status" value="1"/>
</dbReference>
<evidence type="ECO:0000313" key="3">
    <source>
        <dbReference type="EMBL" id="MFC0384673.1"/>
    </source>
</evidence>
<dbReference type="Proteomes" id="UP001589789">
    <property type="component" value="Unassembled WGS sequence"/>
</dbReference>
<reference evidence="3 4" key="1">
    <citation type="submission" date="2024-09" db="EMBL/GenBank/DDBJ databases">
        <authorList>
            <person name="Sun Q."/>
            <person name="Mori K."/>
        </authorList>
    </citation>
    <scope>NUCLEOTIDE SEQUENCE [LARGE SCALE GENOMIC DNA]</scope>
    <source>
        <strain evidence="3 4">CCM 7468</strain>
    </source>
</reference>
<dbReference type="RefSeq" id="WP_377048745.1">
    <property type="nucleotide sequence ID" value="NZ_JBHLVZ010000002.1"/>
</dbReference>